<evidence type="ECO:0000256" key="3">
    <source>
        <dbReference type="ARBA" id="ARBA00047202"/>
    </source>
</evidence>
<evidence type="ECO:0000313" key="4">
    <source>
        <dbReference type="EMBL" id="MBW16995.1"/>
    </source>
</evidence>
<evidence type="ECO:0000256" key="2">
    <source>
        <dbReference type="ARBA" id="ARBA00047182"/>
    </source>
</evidence>
<dbReference type="InterPro" id="IPR042031">
    <property type="entry name" value="SKA1_MBD_sf"/>
</dbReference>
<name>A0A2H8TS16_9HEMI</name>
<comment type="similarity">
    <text evidence="1">Belongs to the SKA1 family.</text>
</comment>
<evidence type="ECO:0000256" key="1">
    <source>
        <dbReference type="ARBA" id="ARBA00006836"/>
    </source>
</evidence>
<reference evidence="4" key="1">
    <citation type="submission" date="2017-10" db="EMBL/GenBank/DDBJ databases">
        <title>Transcriptome Assembly of Sugarcane Aphid Adults.</title>
        <authorList>
            <person name="Scully E.D."/>
            <person name="Palmer N.A."/>
            <person name="Geib S.M."/>
            <person name="Sarath G."/>
            <person name="Sattler S.E."/>
        </authorList>
    </citation>
    <scope>NUCLEOTIDE SEQUENCE</scope>
    <source>
        <tissue evidence="4">Whole body</tissue>
    </source>
</reference>
<dbReference type="GO" id="GO:0000940">
    <property type="term" value="C:outer kinetochore"/>
    <property type="evidence" value="ECO:0007669"/>
    <property type="project" value="TreeGrafter"/>
</dbReference>
<dbReference type="OrthoDB" id="5962at2759"/>
<protein>
    <recommendedName>
        <fullName evidence="2">SKA complex subunit 1</fullName>
    </recommendedName>
    <alternativeName>
        <fullName evidence="3">Spindle and kinetochore-associated protein 1</fullName>
    </alternativeName>
</protein>
<dbReference type="GO" id="GO:0007059">
    <property type="term" value="P:chromosome segregation"/>
    <property type="evidence" value="ECO:0007669"/>
    <property type="project" value="InterPro"/>
</dbReference>
<dbReference type="Gene3D" id="1.10.10.1890">
    <property type="entry name" value="Ska1 microtubule binding domain-like"/>
    <property type="match status" value="1"/>
</dbReference>
<dbReference type="GO" id="GO:0008017">
    <property type="term" value="F:microtubule binding"/>
    <property type="evidence" value="ECO:0007669"/>
    <property type="project" value="InterPro"/>
</dbReference>
<dbReference type="PANTHER" id="PTHR28573:SF1">
    <property type="entry name" value="SPINDLE AND KINETOCHORE-ASSOCIATED PROTEIN 1"/>
    <property type="match status" value="1"/>
</dbReference>
<dbReference type="AlphaFoldDB" id="A0A2H8TS16"/>
<dbReference type="GO" id="GO:0005876">
    <property type="term" value="C:spindle microtubule"/>
    <property type="evidence" value="ECO:0007669"/>
    <property type="project" value="TreeGrafter"/>
</dbReference>
<dbReference type="InterPro" id="IPR009829">
    <property type="entry name" value="SKA1"/>
</dbReference>
<dbReference type="PANTHER" id="PTHR28573">
    <property type="entry name" value="SPINDLE AND KINETOCHORE-ASSOCIATED PROTEIN 1"/>
    <property type="match status" value="1"/>
</dbReference>
<dbReference type="GO" id="GO:0031110">
    <property type="term" value="P:regulation of microtubule polymerization or depolymerization"/>
    <property type="evidence" value="ECO:0007669"/>
    <property type="project" value="TreeGrafter"/>
</dbReference>
<dbReference type="EMBL" id="GFXV01005190">
    <property type="protein sequence ID" value="MBW16995.1"/>
    <property type="molecule type" value="Transcribed_RNA"/>
</dbReference>
<gene>
    <name evidence="4" type="primary">SKA1_0</name>
</gene>
<dbReference type="Pfam" id="PF07160">
    <property type="entry name" value="SKA1"/>
    <property type="match status" value="1"/>
</dbReference>
<proteinExistence type="inferred from homology"/>
<organism evidence="4">
    <name type="scientific">Melanaphis sacchari</name>
    <dbReference type="NCBI Taxonomy" id="742174"/>
    <lineage>
        <taxon>Eukaryota</taxon>
        <taxon>Metazoa</taxon>
        <taxon>Ecdysozoa</taxon>
        <taxon>Arthropoda</taxon>
        <taxon>Hexapoda</taxon>
        <taxon>Insecta</taxon>
        <taxon>Pterygota</taxon>
        <taxon>Neoptera</taxon>
        <taxon>Paraneoptera</taxon>
        <taxon>Hemiptera</taxon>
        <taxon>Sternorrhyncha</taxon>
        <taxon>Aphidomorpha</taxon>
        <taxon>Aphidoidea</taxon>
        <taxon>Aphididae</taxon>
        <taxon>Aphidini</taxon>
        <taxon>Melanaphis</taxon>
    </lineage>
</organism>
<dbReference type="GO" id="GO:0000278">
    <property type="term" value="P:mitotic cell cycle"/>
    <property type="evidence" value="ECO:0007669"/>
    <property type="project" value="TreeGrafter"/>
</dbReference>
<dbReference type="GO" id="GO:0072686">
    <property type="term" value="C:mitotic spindle"/>
    <property type="evidence" value="ECO:0007669"/>
    <property type="project" value="TreeGrafter"/>
</dbReference>
<dbReference type="GO" id="GO:0051301">
    <property type="term" value="P:cell division"/>
    <property type="evidence" value="ECO:0007669"/>
    <property type="project" value="InterPro"/>
</dbReference>
<sequence>MSTFNLEKMVGTIDNLSTSLDVMLCCKNNEGGQEILESCEQLDNLIMSFDDQISILKDALIKEKNARKSSFQRQLDELKMIEERCNHMIVFIQLNSGYTNELKAQQYNENNEIKEYKGNNSNNMTNISMSPVPMWNDAHSLSENTIHHTTMSNGTIMSNSMMGQSLKSQSAKQVLDIPLLKSVSNNEMDTVPKYMKGRLTSLHVNVVIDGINIALENKYDILRKPRNVLKKKDQDMYNTWKIQQNNVGQGQYFVTADDISRFSETKVDKTTLNIIPILRHLKRLKESRTGGFVYYLPY</sequence>
<accession>A0A2H8TS16</accession>